<dbReference type="Proteomes" id="UP000789525">
    <property type="component" value="Unassembled WGS sequence"/>
</dbReference>
<accession>A0ACA9PGN8</accession>
<dbReference type="EMBL" id="CAJVPT010033793">
    <property type="protein sequence ID" value="CAG8705985.1"/>
    <property type="molecule type" value="Genomic_DNA"/>
</dbReference>
<comment type="caution">
    <text evidence="1">The sequence shown here is derived from an EMBL/GenBank/DDBJ whole genome shotgun (WGS) entry which is preliminary data.</text>
</comment>
<proteinExistence type="predicted"/>
<name>A0ACA9PGN8_9GLOM</name>
<evidence type="ECO:0000313" key="2">
    <source>
        <dbReference type="Proteomes" id="UP000789525"/>
    </source>
</evidence>
<gene>
    <name evidence="1" type="ORF">ACOLOM_LOCUS10455</name>
</gene>
<evidence type="ECO:0000313" key="1">
    <source>
        <dbReference type="EMBL" id="CAG8705985.1"/>
    </source>
</evidence>
<organism evidence="1 2">
    <name type="scientific">Acaulospora colombiana</name>
    <dbReference type="NCBI Taxonomy" id="27376"/>
    <lineage>
        <taxon>Eukaryota</taxon>
        <taxon>Fungi</taxon>
        <taxon>Fungi incertae sedis</taxon>
        <taxon>Mucoromycota</taxon>
        <taxon>Glomeromycotina</taxon>
        <taxon>Glomeromycetes</taxon>
        <taxon>Diversisporales</taxon>
        <taxon>Acaulosporaceae</taxon>
        <taxon>Acaulospora</taxon>
    </lineage>
</organism>
<reference evidence="1" key="1">
    <citation type="submission" date="2021-06" db="EMBL/GenBank/DDBJ databases">
        <authorList>
            <person name="Kallberg Y."/>
            <person name="Tangrot J."/>
            <person name="Rosling A."/>
        </authorList>
    </citation>
    <scope>NUCLEOTIDE SEQUENCE</scope>
    <source>
        <strain evidence="1">CL356</strain>
    </source>
</reference>
<feature type="non-terminal residue" evidence="1">
    <location>
        <position position="119"/>
    </location>
</feature>
<protein>
    <submittedName>
        <fullName evidence="1">365_t:CDS:1</fullName>
    </submittedName>
</protein>
<keyword evidence="2" id="KW-1185">Reference proteome</keyword>
<sequence length="119" mass="12770">MIEPIDEKEARSDHHSRQGMRKPGDRAKKFSNKNTPSSSRPNKNPNSSNASGGSGSRTTSVRGAGVVEAGTISMNTGIRGEWKMKSSMSSKRRLNAKWTSGAKMIMEGAYEGTGPVTRG</sequence>